<protein>
    <submittedName>
        <fullName evidence="2">Uncharacterized protein</fullName>
    </submittedName>
</protein>
<feature type="coiled-coil region" evidence="1">
    <location>
        <begin position="86"/>
        <end position="172"/>
    </location>
</feature>
<gene>
    <name evidence="2" type="ORF">METZ01_LOCUS203937</name>
</gene>
<evidence type="ECO:0000256" key="1">
    <source>
        <dbReference type="SAM" id="Coils"/>
    </source>
</evidence>
<organism evidence="2">
    <name type="scientific">marine metagenome</name>
    <dbReference type="NCBI Taxonomy" id="408172"/>
    <lineage>
        <taxon>unclassified sequences</taxon>
        <taxon>metagenomes</taxon>
        <taxon>ecological metagenomes</taxon>
    </lineage>
</organism>
<reference evidence="2" key="1">
    <citation type="submission" date="2018-05" db="EMBL/GenBank/DDBJ databases">
        <authorList>
            <person name="Lanie J.A."/>
            <person name="Ng W.-L."/>
            <person name="Kazmierczak K.M."/>
            <person name="Andrzejewski T.M."/>
            <person name="Davidsen T.M."/>
            <person name="Wayne K.J."/>
            <person name="Tettelin H."/>
            <person name="Glass J.I."/>
            <person name="Rusch D."/>
            <person name="Podicherti R."/>
            <person name="Tsui H.-C.T."/>
            <person name="Winkler M.E."/>
        </authorList>
    </citation>
    <scope>NUCLEOTIDE SEQUENCE</scope>
</reference>
<dbReference type="EMBL" id="UINC01044949">
    <property type="protein sequence ID" value="SVB51083.1"/>
    <property type="molecule type" value="Genomic_DNA"/>
</dbReference>
<keyword evidence="1" id="KW-0175">Coiled coil</keyword>
<feature type="non-terminal residue" evidence="2">
    <location>
        <position position="386"/>
    </location>
</feature>
<dbReference type="InterPro" id="IPR044914">
    <property type="entry name" value="Endosialidase_C_dom_sf"/>
</dbReference>
<evidence type="ECO:0000313" key="2">
    <source>
        <dbReference type="EMBL" id="SVB51083.1"/>
    </source>
</evidence>
<dbReference type="AlphaFoldDB" id="A0A382EME8"/>
<proteinExistence type="predicted"/>
<name>A0A382EME8_9ZZZZ</name>
<accession>A0A382EME8</accession>
<sequence length="386" mass="42606">MSTQKYIDGEKGWIDSLLNETPIVEGKKVPIEPVIDIDPEIEKEIALIQEAKFSEKIDEIKLVKEPQSVVITDELGGFFTAIQNAKTDLTEKIEKEEVKIAGLEDLFKDLSKAKKKKKVEKKKVLLVEPEEVIEPVEVSEWDKKQQEIDEELEKVAKEIEEREKLEEKQENKYIKAVEKQLSESRYQTELDKNKLKTLDKIDSLDKMKEEFVKFKDTVSHQLSTLGGGGSVNILDNDDVDLSAQANGKVLAYNSTTKKMQFVDNASGGIDLGAIDEDIIPDGDGTRDLGSSSKRWRDIYLSSDSIDLAGATISSDGTGAIAIAATGATLPAGSKLGSNEVVVKGTGTQSSRVSVMTVPFFARGNLNTPNATFEFNSTLDNNKPFLD</sequence>
<dbReference type="Gene3D" id="4.10.1090.10">
    <property type="entry name" value="Endosialidase, domain 4"/>
    <property type="match status" value="1"/>
</dbReference>